<evidence type="ECO:0000313" key="3">
    <source>
        <dbReference type="EMBL" id="TGY88632.1"/>
    </source>
</evidence>
<dbReference type="Proteomes" id="UP000308054">
    <property type="component" value="Unassembled WGS sequence"/>
</dbReference>
<keyword evidence="1" id="KW-0472">Membrane</keyword>
<gene>
    <name evidence="3" type="ORF">E5163_10245</name>
</gene>
<evidence type="ECO:0000259" key="2">
    <source>
        <dbReference type="Pfam" id="PF09851"/>
    </source>
</evidence>
<evidence type="ECO:0000256" key="1">
    <source>
        <dbReference type="SAM" id="Phobius"/>
    </source>
</evidence>
<name>A0A4S2H0L3_9PROT</name>
<feature type="transmembrane region" description="Helical" evidence="1">
    <location>
        <begin position="12"/>
        <end position="33"/>
    </location>
</feature>
<accession>A0A4S2H0L3</accession>
<dbReference type="EMBL" id="SRXW01000003">
    <property type="protein sequence ID" value="TGY88632.1"/>
    <property type="molecule type" value="Genomic_DNA"/>
</dbReference>
<proteinExistence type="predicted"/>
<keyword evidence="1" id="KW-1133">Transmembrane helix</keyword>
<dbReference type="OrthoDB" id="1123500at2"/>
<dbReference type="AlphaFoldDB" id="A0A4S2H0L3"/>
<evidence type="ECO:0000313" key="4">
    <source>
        <dbReference type="Proteomes" id="UP000308054"/>
    </source>
</evidence>
<organism evidence="3 4">
    <name type="scientific">Marinicauda algicola</name>
    <dbReference type="NCBI Taxonomy" id="2029849"/>
    <lineage>
        <taxon>Bacteria</taxon>
        <taxon>Pseudomonadati</taxon>
        <taxon>Pseudomonadota</taxon>
        <taxon>Alphaproteobacteria</taxon>
        <taxon>Maricaulales</taxon>
        <taxon>Maricaulaceae</taxon>
        <taxon>Marinicauda</taxon>
    </lineage>
</organism>
<sequence>MDGWGHGLFGGVWMILFWGVIIAAPALLVWLAVRGSRRGRQQSAREILEERYARGEIDADEFEERKRNLD</sequence>
<dbReference type="Pfam" id="PF09851">
    <property type="entry name" value="SHOCT"/>
    <property type="match status" value="1"/>
</dbReference>
<comment type="caution">
    <text evidence="3">The sequence shown here is derived from an EMBL/GenBank/DDBJ whole genome shotgun (WGS) entry which is preliminary data.</text>
</comment>
<reference evidence="3 4" key="1">
    <citation type="journal article" date="2017" name="Int. J. Syst. Evol. Microbiol.">
        <title>Marinicauda algicola sp. nov., isolated from a marine red alga Rhodosorus marinus.</title>
        <authorList>
            <person name="Jeong S.E."/>
            <person name="Jeon S.H."/>
            <person name="Chun B.H."/>
            <person name="Kim D.W."/>
            <person name="Jeon C.O."/>
        </authorList>
    </citation>
    <scope>NUCLEOTIDE SEQUENCE [LARGE SCALE GENOMIC DNA]</scope>
    <source>
        <strain evidence="3 4">JCM 31718</strain>
    </source>
</reference>
<keyword evidence="4" id="KW-1185">Reference proteome</keyword>
<protein>
    <submittedName>
        <fullName evidence="3">SHOCT domain-containing protein</fullName>
    </submittedName>
</protein>
<feature type="domain" description="SHOCT" evidence="2">
    <location>
        <begin position="44"/>
        <end position="69"/>
    </location>
</feature>
<dbReference type="InterPro" id="IPR018649">
    <property type="entry name" value="SHOCT"/>
</dbReference>
<keyword evidence="1" id="KW-0812">Transmembrane</keyword>